<evidence type="ECO:0000256" key="10">
    <source>
        <dbReference type="ARBA" id="ARBA00047448"/>
    </source>
</evidence>
<evidence type="ECO:0000259" key="11">
    <source>
        <dbReference type="Pfam" id="PF01880"/>
    </source>
</evidence>
<keyword evidence="4" id="KW-0813">Transport</keyword>
<gene>
    <name evidence="13" type="ORF">H8Z77_03525</name>
</gene>
<dbReference type="InterPro" id="IPR051233">
    <property type="entry name" value="Desulfoferrodoxin_SOR"/>
</dbReference>
<dbReference type="Gene3D" id="2.60.40.730">
    <property type="entry name" value="SOR catalytic domain"/>
    <property type="match status" value="1"/>
</dbReference>
<dbReference type="NCBIfam" id="TIGR00332">
    <property type="entry name" value="neela_ferrous"/>
    <property type="match status" value="1"/>
</dbReference>
<dbReference type="Pfam" id="PF06397">
    <property type="entry name" value="Desulfoferrod_N"/>
    <property type="match status" value="1"/>
</dbReference>
<name>A0ABR7IPU8_9CLOT</name>
<dbReference type="Proteomes" id="UP000649151">
    <property type="component" value="Unassembled WGS sequence"/>
</dbReference>
<evidence type="ECO:0000256" key="6">
    <source>
        <dbReference type="ARBA" id="ARBA00022982"/>
    </source>
</evidence>
<feature type="domain" description="Desulfoferrodoxin ferrous iron-binding" evidence="11">
    <location>
        <begin position="40"/>
        <end position="124"/>
    </location>
</feature>
<comment type="similarity">
    <text evidence="1">Belongs to the desulfoferrodoxin family.</text>
</comment>
<dbReference type="RefSeq" id="WP_069988782.1">
    <property type="nucleotide sequence ID" value="NZ_JACOQK010000001.1"/>
</dbReference>
<keyword evidence="7" id="KW-0408">Iron</keyword>
<dbReference type="InterPro" id="IPR004462">
    <property type="entry name" value="Desulfoferrodoxin_N"/>
</dbReference>
<evidence type="ECO:0000256" key="1">
    <source>
        <dbReference type="ARBA" id="ARBA00005941"/>
    </source>
</evidence>
<reference evidence="13 14" key="1">
    <citation type="submission" date="2020-08" db="EMBL/GenBank/DDBJ databases">
        <title>Genome public.</title>
        <authorList>
            <person name="Liu C."/>
            <person name="Sun Q."/>
        </authorList>
    </citation>
    <scope>NUCLEOTIDE SEQUENCE [LARGE SCALE GENOMIC DNA]</scope>
    <source>
        <strain evidence="13 14">NSJ-27</strain>
    </source>
</reference>
<evidence type="ECO:0000256" key="2">
    <source>
        <dbReference type="ARBA" id="ARBA00012679"/>
    </source>
</evidence>
<sequence length="127" mass="13744">MKQRFFICEHCGNIVTLVEDKGVPVVCCGQKMTELVPGSVDAAVEKHVPVVTVNGNIVTVSVGSTPHPMAEEHYITWVAVETKHGFQIRHLAPGESTTANFAVVPGDKLVTAYAYCNLHGLWKADAE</sequence>
<dbReference type="PANTHER" id="PTHR36541:SF1">
    <property type="entry name" value="SUPEROXIDE REDUCTASE-RELATED"/>
    <property type="match status" value="1"/>
</dbReference>
<evidence type="ECO:0000256" key="8">
    <source>
        <dbReference type="ARBA" id="ARBA00024690"/>
    </source>
</evidence>
<comment type="function">
    <text evidence="8">Catalyzes the one-electron reduction of superoxide anion radical to hydrogen peroxide at a nonheme ferrous iron center. Plays a fundamental role in case of oxidative stress via its superoxide detoxification activity.</text>
</comment>
<comment type="catalytic activity">
    <reaction evidence="10">
        <text>reduced [rubredoxin] + superoxide + 2 H(+) = oxidized [rubredoxin] + H2O2</text>
        <dbReference type="Rhea" id="RHEA:21324"/>
        <dbReference type="Rhea" id="RHEA-COMP:10302"/>
        <dbReference type="Rhea" id="RHEA-COMP:10303"/>
        <dbReference type="ChEBI" id="CHEBI:15378"/>
        <dbReference type="ChEBI" id="CHEBI:16240"/>
        <dbReference type="ChEBI" id="CHEBI:18421"/>
        <dbReference type="ChEBI" id="CHEBI:29033"/>
        <dbReference type="ChEBI" id="CHEBI:29034"/>
        <dbReference type="EC" id="1.15.1.2"/>
    </reaction>
</comment>
<organism evidence="13 14">
    <name type="scientific">Clostridium facile</name>
    <dbReference type="NCBI Taxonomy" id="2763035"/>
    <lineage>
        <taxon>Bacteria</taxon>
        <taxon>Bacillati</taxon>
        <taxon>Bacillota</taxon>
        <taxon>Clostridia</taxon>
        <taxon>Eubacteriales</taxon>
        <taxon>Clostridiaceae</taxon>
        <taxon>Clostridium</taxon>
    </lineage>
</organism>
<accession>A0ABR7IPU8</accession>
<protein>
    <recommendedName>
        <fullName evidence="3">Desulfoferrodoxin</fullName>
        <ecNumber evidence="2">1.15.1.2</ecNumber>
    </recommendedName>
    <alternativeName>
        <fullName evidence="9">Superoxide reductase</fullName>
    </alternativeName>
</protein>
<evidence type="ECO:0000313" key="14">
    <source>
        <dbReference type="Proteomes" id="UP000649151"/>
    </source>
</evidence>
<dbReference type="InterPro" id="IPR036073">
    <property type="entry name" value="Desulfoferrodoxin_Fe-bd_dom_sf"/>
</dbReference>
<evidence type="ECO:0000256" key="4">
    <source>
        <dbReference type="ARBA" id="ARBA00022448"/>
    </source>
</evidence>
<comment type="caution">
    <text evidence="13">The sequence shown here is derived from an EMBL/GenBank/DDBJ whole genome shotgun (WGS) entry which is preliminary data.</text>
</comment>
<evidence type="ECO:0000313" key="13">
    <source>
        <dbReference type="EMBL" id="MBC5787094.1"/>
    </source>
</evidence>
<evidence type="ECO:0000256" key="7">
    <source>
        <dbReference type="ARBA" id="ARBA00023004"/>
    </source>
</evidence>
<dbReference type="EMBL" id="JACOQK010000001">
    <property type="protein sequence ID" value="MBC5787094.1"/>
    <property type="molecule type" value="Genomic_DNA"/>
</dbReference>
<evidence type="ECO:0000256" key="9">
    <source>
        <dbReference type="ARBA" id="ARBA00031398"/>
    </source>
</evidence>
<feature type="domain" description="Desulfoferrodoxin N-terminal" evidence="12">
    <location>
        <begin position="6"/>
        <end position="34"/>
    </location>
</feature>
<dbReference type="EC" id="1.15.1.2" evidence="2"/>
<keyword evidence="6" id="KW-0249">Electron transport</keyword>
<keyword evidence="5" id="KW-0479">Metal-binding</keyword>
<evidence type="ECO:0000256" key="3">
    <source>
        <dbReference type="ARBA" id="ARBA00014839"/>
    </source>
</evidence>
<evidence type="ECO:0000259" key="12">
    <source>
        <dbReference type="Pfam" id="PF06397"/>
    </source>
</evidence>
<dbReference type="Pfam" id="PF01880">
    <property type="entry name" value="Desulfoferrodox"/>
    <property type="match status" value="1"/>
</dbReference>
<dbReference type="SUPFAM" id="SSF49367">
    <property type="entry name" value="Superoxide reductase-like"/>
    <property type="match status" value="1"/>
</dbReference>
<dbReference type="InterPro" id="IPR002742">
    <property type="entry name" value="Desulfoferrodoxin_Fe-bd_dom"/>
</dbReference>
<dbReference type="SUPFAM" id="SSF57802">
    <property type="entry name" value="Rubredoxin-like"/>
    <property type="match status" value="1"/>
</dbReference>
<proteinExistence type="inferred from homology"/>
<dbReference type="PANTHER" id="PTHR36541">
    <property type="entry name" value="SUPEROXIDE REDUCTASE-RELATED"/>
    <property type="match status" value="1"/>
</dbReference>
<evidence type="ECO:0000256" key="5">
    <source>
        <dbReference type="ARBA" id="ARBA00022723"/>
    </source>
</evidence>
<keyword evidence="14" id="KW-1185">Reference proteome</keyword>